<evidence type="ECO:0000256" key="2">
    <source>
        <dbReference type="ARBA" id="ARBA00022475"/>
    </source>
</evidence>
<feature type="transmembrane region" description="Helical" evidence="8">
    <location>
        <begin position="489"/>
        <end position="513"/>
    </location>
</feature>
<dbReference type="AlphaFoldDB" id="A0A0F0LUF2"/>
<evidence type="ECO:0000313" key="9">
    <source>
        <dbReference type="EMBL" id="KJL35930.1"/>
    </source>
</evidence>
<evidence type="ECO:0000256" key="7">
    <source>
        <dbReference type="ARBA" id="ARBA00023136"/>
    </source>
</evidence>
<dbReference type="PANTHER" id="PTHR47019:SF1">
    <property type="entry name" value="LIPID II FLIPPASE MURJ"/>
    <property type="match status" value="1"/>
</dbReference>
<dbReference type="InterPro" id="IPR004268">
    <property type="entry name" value="MurJ"/>
</dbReference>
<feature type="transmembrane region" description="Helical" evidence="8">
    <location>
        <begin position="416"/>
        <end position="440"/>
    </location>
</feature>
<feature type="transmembrane region" description="Helical" evidence="8">
    <location>
        <begin position="7"/>
        <end position="34"/>
    </location>
</feature>
<dbReference type="PRINTS" id="PR01806">
    <property type="entry name" value="VIRFACTRMVIN"/>
</dbReference>
<feature type="transmembrane region" description="Helical" evidence="8">
    <location>
        <begin position="279"/>
        <end position="300"/>
    </location>
</feature>
<keyword evidence="7 8" id="KW-0472">Membrane</keyword>
<dbReference type="STRING" id="400772.RR49_01974"/>
<evidence type="ECO:0000313" key="10">
    <source>
        <dbReference type="Proteomes" id="UP000033451"/>
    </source>
</evidence>
<accession>A0A0F0LUF2</accession>
<dbReference type="OrthoDB" id="9786339at2"/>
<sequence>MTSFGRASLLIGAGTVISRLSGFVRSIVLVAALGSVGSRAADAFSTANQLPNNIYAIISTGIITAVVVPQIVKAASHADGGRAFVSKLFTLGTTVLLGATALAMVFAPLLVVAYAPNYTPDQMALATAFAYWCLPQVLFYGLYALLGETLNARNAYGPFTWAPIINNVVSVAGFGAFIALFGPQTEVTGWTPGMVTVIGATATGGVVAQAIVLLLFWRGAGLSLRPDFRWRGVGLRHIGRLAGWTFLMVLVGQAAGLIQSQLLSAASGYGPAATTSQNMWLLFMLPYSVIVVSIGTPYFTRLSEQAHAGNIDAVRVDVGRSITMLGLFIVLATAALAAAAIPAARIFTDSDADAPAAALMLLCYLAGLIPMSVLYIVQRSFYAFDDTRTPFLFTLLQAVLVVLTAFIASWTLPREYLGAGIALGQSFAMLVQVIAGGILLRRKIGDLRARVWLGSLARFGIAAIPAGLAGYGVFLLAGGVHGWMVSGQILGAVGTAVVGLSATVVYVLALAVLRAPELGPGIALVRRIVRR</sequence>
<dbReference type="Pfam" id="PF03023">
    <property type="entry name" value="MurJ"/>
    <property type="match status" value="1"/>
</dbReference>
<evidence type="ECO:0000256" key="8">
    <source>
        <dbReference type="SAM" id="Phobius"/>
    </source>
</evidence>
<dbReference type="GO" id="GO:0015648">
    <property type="term" value="F:lipid-linked peptidoglycan transporter activity"/>
    <property type="evidence" value="ECO:0007669"/>
    <property type="project" value="TreeGrafter"/>
</dbReference>
<evidence type="ECO:0000256" key="3">
    <source>
        <dbReference type="ARBA" id="ARBA00022692"/>
    </source>
</evidence>
<dbReference type="GO" id="GO:0005886">
    <property type="term" value="C:plasma membrane"/>
    <property type="evidence" value="ECO:0007669"/>
    <property type="project" value="UniProtKB-SubCell"/>
</dbReference>
<feature type="transmembrane region" description="Helical" evidence="8">
    <location>
        <begin position="321"/>
        <end position="344"/>
    </location>
</feature>
<dbReference type="PANTHER" id="PTHR47019">
    <property type="entry name" value="LIPID II FLIPPASE MURJ"/>
    <property type="match status" value="1"/>
</dbReference>
<organism evidence="9 10">
    <name type="scientific">Microbacterium ginsengisoli</name>
    <dbReference type="NCBI Taxonomy" id="400772"/>
    <lineage>
        <taxon>Bacteria</taxon>
        <taxon>Bacillati</taxon>
        <taxon>Actinomycetota</taxon>
        <taxon>Actinomycetes</taxon>
        <taxon>Micrococcales</taxon>
        <taxon>Microbacteriaceae</taxon>
        <taxon>Microbacterium</taxon>
    </lineage>
</organism>
<evidence type="ECO:0000256" key="5">
    <source>
        <dbReference type="ARBA" id="ARBA00022984"/>
    </source>
</evidence>
<keyword evidence="5" id="KW-0573">Peptidoglycan synthesis</keyword>
<dbReference type="EMBL" id="JYIY01000076">
    <property type="protein sequence ID" value="KJL35930.1"/>
    <property type="molecule type" value="Genomic_DNA"/>
</dbReference>
<feature type="transmembrane region" description="Helical" evidence="8">
    <location>
        <begin position="123"/>
        <end position="146"/>
    </location>
</feature>
<feature type="transmembrane region" description="Helical" evidence="8">
    <location>
        <begin position="389"/>
        <end position="410"/>
    </location>
</feature>
<evidence type="ECO:0000256" key="4">
    <source>
        <dbReference type="ARBA" id="ARBA00022960"/>
    </source>
</evidence>
<dbReference type="Proteomes" id="UP000033451">
    <property type="component" value="Unassembled WGS sequence"/>
</dbReference>
<dbReference type="GO" id="GO:0034204">
    <property type="term" value="P:lipid translocation"/>
    <property type="evidence" value="ECO:0007669"/>
    <property type="project" value="TreeGrafter"/>
</dbReference>
<protein>
    <submittedName>
        <fullName evidence="9">Putative peptidoglycan biosynthesis protein MviN</fullName>
    </submittedName>
</protein>
<dbReference type="PATRIC" id="fig|400772.4.peg.1992"/>
<feature type="transmembrane region" description="Helical" evidence="8">
    <location>
        <begin position="88"/>
        <end position="111"/>
    </location>
</feature>
<dbReference type="GO" id="GO:0009252">
    <property type="term" value="P:peptidoglycan biosynthetic process"/>
    <property type="evidence" value="ECO:0007669"/>
    <property type="project" value="UniProtKB-KW"/>
</dbReference>
<keyword evidence="4" id="KW-0133">Cell shape</keyword>
<keyword evidence="2" id="KW-1003">Cell membrane</keyword>
<comment type="caution">
    <text evidence="9">The sequence shown here is derived from an EMBL/GenBank/DDBJ whole genome shotgun (WGS) entry which is preliminary data.</text>
</comment>
<dbReference type="NCBIfam" id="TIGR01695">
    <property type="entry name" value="murJ_mviN"/>
    <property type="match status" value="1"/>
</dbReference>
<keyword evidence="3 8" id="KW-0812">Transmembrane</keyword>
<feature type="transmembrane region" description="Helical" evidence="8">
    <location>
        <begin position="356"/>
        <end position="377"/>
    </location>
</feature>
<dbReference type="GO" id="GO:0008360">
    <property type="term" value="P:regulation of cell shape"/>
    <property type="evidence" value="ECO:0007669"/>
    <property type="project" value="UniProtKB-KW"/>
</dbReference>
<evidence type="ECO:0000256" key="6">
    <source>
        <dbReference type="ARBA" id="ARBA00022989"/>
    </source>
</evidence>
<feature type="transmembrane region" description="Helical" evidence="8">
    <location>
        <begin position="238"/>
        <end position="259"/>
    </location>
</feature>
<dbReference type="InterPro" id="IPR051050">
    <property type="entry name" value="Lipid_II_flippase_MurJ/MviN"/>
</dbReference>
<evidence type="ECO:0000256" key="1">
    <source>
        <dbReference type="ARBA" id="ARBA00004651"/>
    </source>
</evidence>
<feature type="transmembrane region" description="Helical" evidence="8">
    <location>
        <begin position="193"/>
        <end position="217"/>
    </location>
</feature>
<keyword evidence="6 8" id="KW-1133">Transmembrane helix</keyword>
<keyword evidence="10" id="KW-1185">Reference proteome</keyword>
<proteinExistence type="predicted"/>
<dbReference type="RefSeq" id="WP_045247895.1">
    <property type="nucleotide sequence ID" value="NZ_DAIQHQ010000003.1"/>
</dbReference>
<feature type="transmembrane region" description="Helical" evidence="8">
    <location>
        <begin position="452"/>
        <end position="477"/>
    </location>
</feature>
<name>A0A0F0LUF2_9MICO</name>
<reference evidence="9 10" key="1">
    <citation type="submission" date="2015-02" db="EMBL/GenBank/DDBJ databases">
        <title>Draft genome sequences of ten Microbacterium spp. with emphasis on heavy metal contaminated environments.</title>
        <authorList>
            <person name="Corretto E."/>
        </authorList>
    </citation>
    <scope>NUCLEOTIDE SEQUENCE [LARGE SCALE GENOMIC DNA]</scope>
    <source>
        <strain evidence="9 10">DSM 18659</strain>
    </source>
</reference>
<gene>
    <name evidence="9" type="primary">mviN</name>
    <name evidence="9" type="ORF">RR49_01974</name>
</gene>
<comment type="subcellular location">
    <subcellularLocation>
        <location evidence="1">Cell membrane</location>
        <topology evidence="1">Multi-pass membrane protein</topology>
    </subcellularLocation>
</comment>
<feature type="transmembrane region" description="Helical" evidence="8">
    <location>
        <begin position="54"/>
        <end position="76"/>
    </location>
</feature>
<feature type="transmembrane region" description="Helical" evidence="8">
    <location>
        <begin position="158"/>
        <end position="181"/>
    </location>
</feature>